<evidence type="ECO:0000313" key="8">
    <source>
        <dbReference type="EMBL" id="SCB46686.1"/>
    </source>
</evidence>
<comment type="subcellular location">
    <subcellularLocation>
        <location evidence="1">Cell membrane</location>
        <topology evidence="1">Multi-pass membrane protein</topology>
    </subcellularLocation>
</comment>
<evidence type="ECO:0000259" key="7">
    <source>
        <dbReference type="PROSITE" id="PS50850"/>
    </source>
</evidence>
<dbReference type="GO" id="GO:0005886">
    <property type="term" value="C:plasma membrane"/>
    <property type="evidence" value="ECO:0007669"/>
    <property type="project" value="UniProtKB-SubCell"/>
</dbReference>
<feature type="transmembrane region" description="Helical" evidence="6">
    <location>
        <begin position="94"/>
        <end position="117"/>
    </location>
</feature>
<name>A0A1C3X3J1_9HYPH</name>
<feature type="transmembrane region" description="Helical" evidence="6">
    <location>
        <begin position="129"/>
        <end position="145"/>
    </location>
</feature>
<dbReference type="InterPro" id="IPR036259">
    <property type="entry name" value="MFS_trans_sf"/>
</dbReference>
<dbReference type="PROSITE" id="PS50850">
    <property type="entry name" value="MFS"/>
    <property type="match status" value="1"/>
</dbReference>
<evidence type="ECO:0000256" key="6">
    <source>
        <dbReference type="SAM" id="Phobius"/>
    </source>
</evidence>
<dbReference type="InterPro" id="IPR011701">
    <property type="entry name" value="MFS"/>
</dbReference>
<keyword evidence="2" id="KW-1003">Cell membrane</keyword>
<dbReference type="GO" id="GO:0022857">
    <property type="term" value="F:transmembrane transporter activity"/>
    <property type="evidence" value="ECO:0007669"/>
    <property type="project" value="InterPro"/>
</dbReference>
<dbReference type="InterPro" id="IPR050189">
    <property type="entry name" value="MFS_Efflux_Transporters"/>
</dbReference>
<evidence type="ECO:0000256" key="4">
    <source>
        <dbReference type="ARBA" id="ARBA00022989"/>
    </source>
</evidence>
<sequence length="245" mass="26027">MFGKAYEAQCRATKLAPSNAPHENRTLVLFALMLGSFCIGTSEFASMGIIQLYSADLGINIPTATNAVTGYAFGVVLGAPFVTLAAAKLNRRNLLLFLMGLWLVGNVLSSMTSNIGLFTVARFISGMPQGAYFGAGAVVAAYFFGADRAGKAFALVMTGLTVATIFGSPLATFLGQTLGWRNTYLAMAALGALTLLALFLFVPRTEALHGGSVVHELSGLRRWNVWAMIIVAALGISRRCQVNWS</sequence>
<dbReference type="InterPro" id="IPR020846">
    <property type="entry name" value="MFS_dom"/>
</dbReference>
<gene>
    <name evidence="8" type="ORF">GA0061101_12382</name>
</gene>
<organism evidence="8 9">
    <name type="scientific">Rhizobium lusitanum</name>
    <dbReference type="NCBI Taxonomy" id="293958"/>
    <lineage>
        <taxon>Bacteria</taxon>
        <taxon>Pseudomonadati</taxon>
        <taxon>Pseudomonadota</taxon>
        <taxon>Alphaproteobacteria</taxon>
        <taxon>Hyphomicrobiales</taxon>
        <taxon>Rhizobiaceae</taxon>
        <taxon>Rhizobium/Agrobacterium group</taxon>
        <taxon>Rhizobium</taxon>
    </lineage>
</organism>
<feature type="transmembrane region" description="Helical" evidence="6">
    <location>
        <begin position="27"/>
        <end position="50"/>
    </location>
</feature>
<dbReference type="AlphaFoldDB" id="A0A1C3X3J1"/>
<evidence type="ECO:0000313" key="9">
    <source>
        <dbReference type="Proteomes" id="UP000199205"/>
    </source>
</evidence>
<protein>
    <submittedName>
        <fullName evidence="8">Major Facilitator Superfamily protein</fullName>
    </submittedName>
</protein>
<accession>A0A1C3X3J1</accession>
<dbReference type="Proteomes" id="UP000199205">
    <property type="component" value="Unassembled WGS sequence"/>
</dbReference>
<dbReference type="Pfam" id="PF07690">
    <property type="entry name" value="MFS_1"/>
    <property type="match status" value="1"/>
</dbReference>
<feature type="transmembrane region" description="Helical" evidence="6">
    <location>
        <begin position="183"/>
        <end position="202"/>
    </location>
</feature>
<dbReference type="Gene3D" id="1.20.1250.20">
    <property type="entry name" value="MFS general substrate transporter like domains"/>
    <property type="match status" value="1"/>
</dbReference>
<dbReference type="PANTHER" id="PTHR43124:SF3">
    <property type="entry name" value="CHLORAMPHENICOL EFFLUX PUMP RV0191"/>
    <property type="match status" value="1"/>
</dbReference>
<reference evidence="8 9" key="1">
    <citation type="submission" date="2016-08" db="EMBL/GenBank/DDBJ databases">
        <authorList>
            <person name="Seilhamer J.J."/>
        </authorList>
    </citation>
    <scope>NUCLEOTIDE SEQUENCE [LARGE SCALE GENOMIC DNA]</scope>
    <source>
        <strain evidence="8 9">P1-7</strain>
    </source>
</reference>
<evidence type="ECO:0000256" key="2">
    <source>
        <dbReference type="ARBA" id="ARBA00022475"/>
    </source>
</evidence>
<dbReference type="EMBL" id="FMAF01000023">
    <property type="protein sequence ID" value="SCB46686.1"/>
    <property type="molecule type" value="Genomic_DNA"/>
</dbReference>
<feature type="domain" description="Major facilitator superfamily (MFS) profile" evidence="7">
    <location>
        <begin position="28"/>
        <end position="245"/>
    </location>
</feature>
<dbReference type="SUPFAM" id="SSF103473">
    <property type="entry name" value="MFS general substrate transporter"/>
    <property type="match status" value="1"/>
</dbReference>
<evidence type="ECO:0000256" key="5">
    <source>
        <dbReference type="ARBA" id="ARBA00023136"/>
    </source>
</evidence>
<feature type="transmembrane region" description="Helical" evidence="6">
    <location>
        <begin position="152"/>
        <end position="171"/>
    </location>
</feature>
<evidence type="ECO:0000256" key="1">
    <source>
        <dbReference type="ARBA" id="ARBA00004651"/>
    </source>
</evidence>
<feature type="transmembrane region" description="Helical" evidence="6">
    <location>
        <begin position="70"/>
        <end position="87"/>
    </location>
</feature>
<evidence type="ECO:0000256" key="3">
    <source>
        <dbReference type="ARBA" id="ARBA00022692"/>
    </source>
</evidence>
<keyword evidence="4 6" id="KW-1133">Transmembrane helix</keyword>
<dbReference type="PANTHER" id="PTHR43124">
    <property type="entry name" value="PURINE EFFLUX PUMP PBUE"/>
    <property type="match status" value="1"/>
</dbReference>
<proteinExistence type="predicted"/>
<keyword evidence="3 6" id="KW-0812">Transmembrane</keyword>
<keyword evidence="5 6" id="KW-0472">Membrane</keyword>